<feature type="region of interest" description="Disordered" evidence="1">
    <location>
        <begin position="1"/>
        <end position="23"/>
    </location>
</feature>
<organism evidence="2">
    <name type="scientific">marine sediment metagenome</name>
    <dbReference type="NCBI Taxonomy" id="412755"/>
    <lineage>
        <taxon>unclassified sequences</taxon>
        <taxon>metagenomes</taxon>
        <taxon>ecological metagenomes</taxon>
    </lineage>
</organism>
<evidence type="ECO:0000256" key="1">
    <source>
        <dbReference type="SAM" id="MobiDB-lite"/>
    </source>
</evidence>
<name>A0A0F9A197_9ZZZZ</name>
<proteinExistence type="predicted"/>
<protein>
    <submittedName>
        <fullName evidence="2">Uncharacterized protein</fullName>
    </submittedName>
</protein>
<feature type="non-terminal residue" evidence="2">
    <location>
        <position position="1"/>
    </location>
</feature>
<comment type="caution">
    <text evidence="2">The sequence shown here is derived from an EMBL/GenBank/DDBJ whole genome shotgun (WGS) entry which is preliminary data.</text>
</comment>
<dbReference type="AlphaFoldDB" id="A0A0F9A197"/>
<gene>
    <name evidence="2" type="ORF">LCGC14_2708800</name>
</gene>
<sequence>LRSIHSTETIFGPGKGDEAEDNEIKKTIEEFKKIYD</sequence>
<dbReference type="EMBL" id="LAZR01048473">
    <property type="protein sequence ID" value="KKK91850.1"/>
    <property type="molecule type" value="Genomic_DNA"/>
</dbReference>
<reference evidence="2" key="1">
    <citation type="journal article" date="2015" name="Nature">
        <title>Complex archaea that bridge the gap between prokaryotes and eukaryotes.</title>
        <authorList>
            <person name="Spang A."/>
            <person name="Saw J.H."/>
            <person name="Jorgensen S.L."/>
            <person name="Zaremba-Niedzwiedzka K."/>
            <person name="Martijn J."/>
            <person name="Lind A.E."/>
            <person name="van Eijk R."/>
            <person name="Schleper C."/>
            <person name="Guy L."/>
            <person name="Ettema T.J."/>
        </authorList>
    </citation>
    <scope>NUCLEOTIDE SEQUENCE</scope>
</reference>
<accession>A0A0F9A197</accession>
<evidence type="ECO:0000313" key="2">
    <source>
        <dbReference type="EMBL" id="KKK91850.1"/>
    </source>
</evidence>